<keyword evidence="2" id="KW-1185">Reference proteome</keyword>
<accession>A0ABQ6TN66</accession>
<proteinExistence type="predicted"/>
<evidence type="ECO:0000313" key="2">
    <source>
        <dbReference type="Proteomes" id="UP000798046"/>
    </source>
</evidence>
<reference evidence="1 2" key="1">
    <citation type="journal article" date="2020" name="Microorganisms">
        <title>Description of Three Novel Members in the Family Geobacteraceae, Oryzomonas japonicum gen. nov., sp. nov., Oryzomonas sagensis sp. nov., and Oryzomonas ruber sp. nov.</title>
        <authorList>
            <person name="Xu Z."/>
            <person name="Masuda Y."/>
            <person name="Hayakawa C."/>
            <person name="Ushijima N."/>
            <person name="Kawano K."/>
            <person name="Shiratori Y."/>
            <person name="Senoo K."/>
            <person name="Itoh H."/>
        </authorList>
    </citation>
    <scope>NUCLEOTIDE SEQUENCE [LARGE SCALE GENOMIC DNA]</scope>
    <source>
        <strain evidence="1 2">Red100</strain>
    </source>
</reference>
<protein>
    <submittedName>
        <fullName evidence="1">Uncharacterized protein</fullName>
    </submittedName>
</protein>
<sequence length="59" mass="7238">MREKFSHKMVSESIRMWYNMTQIELTGYDASDMLSNVTDFVLLLNEWDEKINEKNWYKQ</sequence>
<dbReference type="EMBL" id="VZRA01000002">
    <property type="protein sequence ID" value="KAB0670086.1"/>
    <property type="molecule type" value="Genomic_DNA"/>
</dbReference>
<gene>
    <name evidence="1" type="ORF">F6V30_07940</name>
</gene>
<comment type="caution">
    <text evidence="1">The sequence shown here is derived from an EMBL/GenBank/DDBJ whole genome shotgun (WGS) entry which is preliminary data.</text>
</comment>
<dbReference type="Proteomes" id="UP000798046">
    <property type="component" value="Unassembled WGS sequence"/>
</dbReference>
<evidence type="ECO:0000313" key="1">
    <source>
        <dbReference type="EMBL" id="KAB0670086.1"/>
    </source>
</evidence>
<dbReference type="RefSeq" id="WP_191965618.1">
    <property type="nucleotide sequence ID" value="NZ_VZRA01000002.1"/>
</dbReference>
<name>A0ABQ6TN66_9BACT</name>
<organism evidence="1 2">
    <name type="scientific">Oryzomonas sagensis</name>
    <dbReference type="NCBI Taxonomy" id="2603857"/>
    <lineage>
        <taxon>Bacteria</taxon>
        <taxon>Pseudomonadati</taxon>
        <taxon>Thermodesulfobacteriota</taxon>
        <taxon>Desulfuromonadia</taxon>
        <taxon>Geobacterales</taxon>
        <taxon>Geobacteraceae</taxon>
        <taxon>Oryzomonas</taxon>
    </lineage>
</organism>